<evidence type="ECO:0000313" key="3">
    <source>
        <dbReference type="Proteomes" id="UP000749646"/>
    </source>
</evidence>
<accession>A0A9P6SU41</accession>
<feature type="region of interest" description="Disordered" evidence="1">
    <location>
        <begin position="253"/>
        <end position="285"/>
    </location>
</feature>
<dbReference type="AlphaFoldDB" id="A0A9P6SU41"/>
<reference evidence="2" key="1">
    <citation type="journal article" date="2020" name="Fungal Divers.">
        <title>Resolving the Mortierellaceae phylogeny through synthesis of multi-gene phylogenetics and phylogenomics.</title>
        <authorList>
            <person name="Vandepol N."/>
            <person name="Liber J."/>
            <person name="Desiro A."/>
            <person name="Na H."/>
            <person name="Kennedy M."/>
            <person name="Barry K."/>
            <person name="Grigoriev I.V."/>
            <person name="Miller A.N."/>
            <person name="O'Donnell K."/>
            <person name="Stajich J.E."/>
            <person name="Bonito G."/>
        </authorList>
    </citation>
    <scope>NUCLEOTIDE SEQUENCE</scope>
    <source>
        <strain evidence="2">MES-2147</strain>
    </source>
</reference>
<dbReference type="Proteomes" id="UP000749646">
    <property type="component" value="Unassembled WGS sequence"/>
</dbReference>
<comment type="caution">
    <text evidence="2">The sequence shown here is derived from an EMBL/GenBank/DDBJ whole genome shotgun (WGS) entry which is preliminary data.</text>
</comment>
<protein>
    <submittedName>
        <fullName evidence="2">Uncharacterized protein</fullName>
    </submittedName>
</protein>
<organism evidence="2 3">
    <name type="scientific">Modicella reniformis</name>
    <dbReference type="NCBI Taxonomy" id="1440133"/>
    <lineage>
        <taxon>Eukaryota</taxon>
        <taxon>Fungi</taxon>
        <taxon>Fungi incertae sedis</taxon>
        <taxon>Mucoromycota</taxon>
        <taxon>Mortierellomycotina</taxon>
        <taxon>Mortierellomycetes</taxon>
        <taxon>Mortierellales</taxon>
        <taxon>Mortierellaceae</taxon>
        <taxon>Modicella</taxon>
    </lineage>
</organism>
<feature type="compositionally biased region" description="Acidic residues" evidence="1">
    <location>
        <begin position="255"/>
        <end position="282"/>
    </location>
</feature>
<dbReference type="OrthoDB" id="10676244at2759"/>
<proteinExistence type="predicted"/>
<gene>
    <name evidence="2" type="ORF">BGZ65_003114</name>
</gene>
<dbReference type="EMBL" id="JAAAHW010000488">
    <property type="protein sequence ID" value="KAG0001874.1"/>
    <property type="molecule type" value="Genomic_DNA"/>
</dbReference>
<name>A0A9P6SU41_9FUNG</name>
<evidence type="ECO:0000256" key="1">
    <source>
        <dbReference type="SAM" id="MobiDB-lite"/>
    </source>
</evidence>
<keyword evidence="3" id="KW-1185">Reference proteome</keyword>
<evidence type="ECO:0000313" key="2">
    <source>
        <dbReference type="EMBL" id="KAG0001874.1"/>
    </source>
</evidence>
<sequence length="490" mass="55411">MAFDTIQFKPMRLDLDRSLCRRTRWKSRTREEKLSEDISNALKTRRGVTTAKKVTRRKKKSINVKRVHKSLKSLYAKSFKTVTMKLGSIAGQAKAIESRINTAIHLLSQTRMMVLRALEYFVMREVHRSDEVCGDDPLDLILDKAHGFTVVRNLITCFLDGISDLSKDNKKSKTKGRRAETANAKQAQELARSIYAGLCGPMGVFAGMKPLKGELKIYVSIAIQELGREIHTMFRTHFKRLPNLIEEKAKQIACQEEDDDDKNEDDDDGEDDMNEGDDDGDDDDKHVFSEGHIRACWKSFSQLPSIVQPVLCPTAGYSDAFLLLSETATIQLLWGDNSPVKRYMEQVCTKKQADKLAKDDYGALVVEIKQSHGAKALASYLKKWFEFCFQSREARSQSRDPPPLPQSPPSRQRYAISNMLRTNGLELQAIAFDTKRRYQSSKWRLYIPDIAAKFPDKEAVEEFEGDQGPAIVVGIDSGEVVPAAFCSLDP</sequence>